<organism evidence="3 4">
    <name type="scientific">Aphanomyces stellatus</name>
    <dbReference type="NCBI Taxonomy" id="120398"/>
    <lineage>
        <taxon>Eukaryota</taxon>
        <taxon>Sar</taxon>
        <taxon>Stramenopiles</taxon>
        <taxon>Oomycota</taxon>
        <taxon>Saprolegniomycetes</taxon>
        <taxon>Saprolegniales</taxon>
        <taxon>Verrucalvaceae</taxon>
        <taxon>Aphanomyces</taxon>
    </lineage>
</organism>
<feature type="transmembrane region" description="Helical" evidence="1">
    <location>
        <begin position="1044"/>
        <end position="1067"/>
    </location>
</feature>
<feature type="transmembrane region" description="Helical" evidence="1">
    <location>
        <begin position="1127"/>
        <end position="1146"/>
    </location>
</feature>
<evidence type="ECO:0000313" key="3">
    <source>
        <dbReference type="EMBL" id="VFT89271.1"/>
    </source>
</evidence>
<reference evidence="2" key="2">
    <citation type="submission" date="2019-06" db="EMBL/GenBank/DDBJ databases">
        <title>Genomics analysis of Aphanomyces spp. identifies a new class of oomycete effector associated with host adaptation.</title>
        <authorList>
            <person name="Gaulin E."/>
        </authorList>
    </citation>
    <scope>NUCLEOTIDE SEQUENCE</scope>
    <source>
        <strain evidence="2">CBS 578.67</strain>
    </source>
</reference>
<feature type="transmembrane region" description="Helical" evidence="1">
    <location>
        <begin position="998"/>
        <end position="1023"/>
    </location>
</feature>
<evidence type="ECO:0000313" key="4">
    <source>
        <dbReference type="Proteomes" id="UP000332933"/>
    </source>
</evidence>
<name>A0A485KW50_9STRA</name>
<evidence type="ECO:0000256" key="1">
    <source>
        <dbReference type="SAM" id="Phobius"/>
    </source>
</evidence>
<dbReference type="EMBL" id="CAADRA010005386">
    <property type="protein sequence ID" value="VFT89271.1"/>
    <property type="molecule type" value="Genomic_DNA"/>
</dbReference>
<dbReference type="Proteomes" id="UP000332933">
    <property type="component" value="Unassembled WGS sequence"/>
</dbReference>
<feature type="transmembrane region" description="Helical" evidence="1">
    <location>
        <begin position="395"/>
        <end position="417"/>
    </location>
</feature>
<feature type="transmembrane region" description="Helical" evidence="1">
    <location>
        <begin position="94"/>
        <end position="119"/>
    </location>
</feature>
<evidence type="ECO:0000313" key="2">
    <source>
        <dbReference type="EMBL" id="KAF0696849.1"/>
    </source>
</evidence>
<keyword evidence="4" id="KW-1185">Reference proteome</keyword>
<gene>
    <name evidence="3" type="primary">Aste57867_12420</name>
    <name evidence="2" type="ORF">As57867_012374</name>
    <name evidence="3" type="ORF">ASTE57867_12420</name>
</gene>
<protein>
    <submittedName>
        <fullName evidence="3">Aste57867_12420 protein</fullName>
    </submittedName>
</protein>
<feature type="transmembrane region" description="Helical" evidence="1">
    <location>
        <begin position="265"/>
        <end position="285"/>
    </location>
</feature>
<feature type="transmembrane region" description="Helical" evidence="1">
    <location>
        <begin position="140"/>
        <end position="164"/>
    </location>
</feature>
<reference evidence="3 4" key="1">
    <citation type="submission" date="2019-03" db="EMBL/GenBank/DDBJ databases">
        <authorList>
            <person name="Gaulin E."/>
            <person name="Dumas B."/>
        </authorList>
    </citation>
    <scope>NUCLEOTIDE SEQUENCE [LARGE SCALE GENOMIC DNA]</scope>
    <source>
        <strain evidence="3">CBS 568.67</strain>
    </source>
</reference>
<accession>A0A485KW50</accession>
<proteinExistence type="predicted"/>
<keyword evidence="1" id="KW-0472">Membrane</keyword>
<sequence length="1296" mass="143979">MKDLDAQAISIIQFAVNNTGNSVFYNFLQQQLVSIPPAQWNFFGWLYMYDWVQGTREVVSFEGDVTTLMLMSDPYTPNINQAQALEVPQSACQYLWVVSAMVSTFLVVVWVLVLAYSLLLRGRIVGRNLFQFNRIAGSVWVGRPLLLVRGMTAIILLSTSPIQFVTNNGYARFEFQPRTFIETMVVSGEAMWITYVINDVLLVLNRHSQPHFAPISTWLGWFLYVIIDASSPYKVETNIDRKCVINVSGRQVACVSGTVKIGDLHRAMCFAVIQIACIIAAYFLAKLWDHFQKRRPGSSINGHLLLSGTATAFLNKGFAHHGEWTIDRASCVMCGLLTYRDYVFDLKLWLLVEEKDTDHVKWGMKTFPQPDLNVVSESKPVAVSPHDNPKRLNRAMAVVGLLYMCASIVGSVTYLSLTSTNMANDFWWANYNASREHVFLARLFNLEVVPRSHIGKINIADPKFIDGSNYNLTSSTPVYVTMNPLYVAQVQTTDAAESATVIRGLRAMDACMAPWISTQYCWLDFAKNWEMANTAARQLRCKQKYTTNGAVFTESVLRNVQWGPLRTCWGKSLEIGFEIPLKQTDEGQKWWSGVQTVQTSVSDEVSYWQSFGVTNFTTDWQNYKSIGIIDTFSIQNAFGFQYPLTLKHTNGTFTMSSQTSMKMYWGFASDLWAITSPTTLIYGASLIRSSPTFAYSGAMTLENVLVQNGTLSASLIKQGGFGAFRASIGPFGSVDLKRVAVPQSLFQYYAQVKDLVATMRVQSSEFSKQFLALPRVNTFGYTPASWLRGDVKYTAGGNLLCNSKSASSVKSGPTLLTGATSTCNSPLGEFLASTALGSLLGVLGANLTRNVTTTEMAAICAQALGVTLKTCTTQLVGAPSQFLLNTTLLPDQTVIPKLQAFAQIAQQDVYQLGVEFFQFGKKNTTTSEVLLLRHNIFDPAVPEFFFIAWQLATDWVTAGREVISVEGDVGLINVIAPLSAALSSLSNPLEIPLNVSGYIRYVCLYVTVVIICVAILATIYLVLSRGYVEGLNFFELNRVGGLVWVGRTFLFVRGMAAMCLLSTEVLAMEYGNSLWQFNSISELISESSGDKAIRYLKTILAAGEVSWLGFVLSDMLMVFTQQYSPAYVFKCNFVVWGTSAILSLAAPTVHTATINRLCELAQVDFQLVCTSGVIEIGNVGRFSLLIGIVVISICICYAYERIRNPKAPNTQPNSFFLSTSAKYVFEPARWIDRQVYHLDPSSAALNGILSFQSKNTHYIFDMKIWRVFIIETPAAERKRLEDAGELHLLSAIPLTD</sequence>
<feature type="transmembrane region" description="Helical" evidence="1">
    <location>
        <begin position="1182"/>
        <end position="1199"/>
    </location>
</feature>
<keyword evidence="1" id="KW-0812">Transmembrane</keyword>
<dbReference type="OrthoDB" id="75886at2759"/>
<feature type="transmembrane region" description="Helical" evidence="1">
    <location>
        <begin position="1099"/>
        <end position="1120"/>
    </location>
</feature>
<keyword evidence="1" id="KW-1133">Transmembrane helix</keyword>
<dbReference type="EMBL" id="VJMH01005365">
    <property type="protein sequence ID" value="KAF0696849.1"/>
    <property type="molecule type" value="Genomic_DNA"/>
</dbReference>